<proteinExistence type="predicted"/>
<gene>
    <name evidence="3" type="ORF">HZS54_04005</name>
</gene>
<protein>
    <submittedName>
        <fullName evidence="3">Uncharacterized protein</fullName>
    </submittedName>
</protein>
<accession>A0A7D5TST8</accession>
<evidence type="ECO:0000256" key="1">
    <source>
        <dbReference type="SAM" id="MobiDB-lite"/>
    </source>
</evidence>
<keyword evidence="4" id="KW-1185">Reference proteome</keyword>
<dbReference type="InterPro" id="IPR055958">
    <property type="entry name" value="DUF7536"/>
</dbReference>
<keyword evidence="2" id="KW-1133">Transmembrane helix</keyword>
<evidence type="ECO:0000256" key="2">
    <source>
        <dbReference type="SAM" id="Phobius"/>
    </source>
</evidence>
<dbReference type="Pfam" id="PF24380">
    <property type="entry name" value="DUF7536"/>
    <property type="match status" value="1"/>
</dbReference>
<reference evidence="3 4" key="1">
    <citation type="submission" date="2020-07" db="EMBL/GenBank/DDBJ databases">
        <title>Halosimplex litoreum sp. nov. and Halosimplex rubrum sp. nov., isolated from different salt environments.</title>
        <authorList>
            <person name="Cui H."/>
        </authorList>
    </citation>
    <scope>NUCLEOTIDE SEQUENCE [LARGE SCALE GENOMIC DNA]</scope>
    <source>
        <strain evidence="3 4">R2</strain>
    </source>
</reference>
<dbReference type="RefSeq" id="WP_179920672.1">
    <property type="nucleotide sequence ID" value="NZ_CP058909.1"/>
</dbReference>
<evidence type="ECO:0000313" key="3">
    <source>
        <dbReference type="EMBL" id="QLH80854.1"/>
    </source>
</evidence>
<keyword evidence="2" id="KW-0472">Membrane</keyword>
<dbReference type="GeneID" id="56081724"/>
<organism evidence="3 4">
    <name type="scientific">Halosimplex pelagicum</name>
    <dbReference type="NCBI Taxonomy" id="869886"/>
    <lineage>
        <taxon>Archaea</taxon>
        <taxon>Methanobacteriati</taxon>
        <taxon>Methanobacteriota</taxon>
        <taxon>Stenosarchaea group</taxon>
        <taxon>Halobacteria</taxon>
        <taxon>Halobacteriales</taxon>
        <taxon>Haloarculaceae</taxon>
        <taxon>Halosimplex</taxon>
    </lineage>
</organism>
<evidence type="ECO:0000313" key="4">
    <source>
        <dbReference type="Proteomes" id="UP000509346"/>
    </source>
</evidence>
<dbReference type="AlphaFoldDB" id="A0A7D5TST8"/>
<keyword evidence="2" id="KW-0812">Transmembrane</keyword>
<feature type="transmembrane region" description="Helical" evidence="2">
    <location>
        <begin position="43"/>
        <end position="64"/>
    </location>
</feature>
<name>A0A7D5TST8_9EURY</name>
<dbReference type="EMBL" id="CP058909">
    <property type="protein sequence ID" value="QLH80854.1"/>
    <property type="molecule type" value="Genomic_DNA"/>
</dbReference>
<dbReference type="OrthoDB" id="242187at2157"/>
<sequence>MASERPDGGESAPPVDGVDDADDADSGRAAFVAALRVRRNAKWGLAVGLALALAAFVLFVLLPGSRRSPALYVGLGFVLALSTAGLVAFFLTLGRAVRLSRRL</sequence>
<feature type="transmembrane region" description="Helical" evidence="2">
    <location>
        <begin position="70"/>
        <end position="93"/>
    </location>
</feature>
<dbReference type="KEGG" id="hpel:HZS54_04005"/>
<dbReference type="Proteomes" id="UP000509346">
    <property type="component" value="Chromosome"/>
</dbReference>
<feature type="region of interest" description="Disordered" evidence="1">
    <location>
        <begin position="1"/>
        <end position="22"/>
    </location>
</feature>